<comment type="caution">
    <text evidence="2">The sequence shown here is derived from an EMBL/GenBank/DDBJ whole genome shotgun (WGS) entry which is preliminary data.</text>
</comment>
<dbReference type="EMBL" id="BMIL01000009">
    <property type="protein sequence ID" value="GGC71761.1"/>
    <property type="molecule type" value="Genomic_DNA"/>
</dbReference>
<dbReference type="AlphaFoldDB" id="A0A916UGD4"/>
<feature type="signal peptide" evidence="1">
    <location>
        <begin position="1"/>
        <end position="22"/>
    </location>
</feature>
<dbReference type="Proteomes" id="UP000651668">
    <property type="component" value="Unassembled WGS sequence"/>
</dbReference>
<sequence>MKNILKTIAFAVAVTCSTAAFAQEKKDTLKIDPDKKIKKTAKSVGNKTAEVAVKGASTLVDKTYKDKVGPDGQTIYIDNKSRYYYVDGRGAKIYVSKSQLKAKPVE</sequence>
<gene>
    <name evidence="2" type="ORF">GCM10011387_26620</name>
</gene>
<evidence type="ECO:0000313" key="2">
    <source>
        <dbReference type="EMBL" id="GGC71761.1"/>
    </source>
</evidence>
<proteinExistence type="predicted"/>
<organism evidence="2 3">
    <name type="scientific">Pedobacter quisquiliarum</name>
    <dbReference type="NCBI Taxonomy" id="1834438"/>
    <lineage>
        <taxon>Bacteria</taxon>
        <taxon>Pseudomonadati</taxon>
        <taxon>Bacteroidota</taxon>
        <taxon>Sphingobacteriia</taxon>
        <taxon>Sphingobacteriales</taxon>
        <taxon>Sphingobacteriaceae</taxon>
        <taxon>Pedobacter</taxon>
    </lineage>
</organism>
<keyword evidence="1" id="KW-0732">Signal</keyword>
<dbReference type="RefSeq" id="WP_188627414.1">
    <property type="nucleotide sequence ID" value="NZ_BMIL01000009.1"/>
</dbReference>
<reference evidence="2" key="2">
    <citation type="submission" date="2020-09" db="EMBL/GenBank/DDBJ databases">
        <authorList>
            <person name="Sun Q."/>
            <person name="Zhou Y."/>
        </authorList>
    </citation>
    <scope>NUCLEOTIDE SEQUENCE</scope>
    <source>
        <strain evidence="2">CGMCC 1.15343</strain>
    </source>
</reference>
<evidence type="ECO:0008006" key="4">
    <source>
        <dbReference type="Google" id="ProtNLM"/>
    </source>
</evidence>
<feature type="chain" id="PRO_5037493858" description="PBCV-specific basic adaptor domain-containing protein" evidence="1">
    <location>
        <begin position="23"/>
        <end position="106"/>
    </location>
</feature>
<evidence type="ECO:0000256" key="1">
    <source>
        <dbReference type="SAM" id="SignalP"/>
    </source>
</evidence>
<evidence type="ECO:0000313" key="3">
    <source>
        <dbReference type="Proteomes" id="UP000651668"/>
    </source>
</evidence>
<accession>A0A916UGD4</accession>
<protein>
    <recommendedName>
        <fullName evidence="4">PBCV-specific basic adaptor domain-containing protein</fullName>
    </recommendedName>
</protein>
<reference evidence="2" key="1">
    <citation type="journal article" date="2014" name="Int. J. Syst. Evol. Microbiol.">
        <title>Complete genome sequence of Corynebacterium casei LMG S-19264T (=DSM 44701T), isolated from a smear-ripened cheese.</title>
        <authorList>
            <consortium name="US DOE Joint Genome Institute (JGI-PGF)"/>
            <person name="Walter F."/>
            <person name="Albersmeier A."/>
            <person name="Kalinowski J."/>
            <person name="Ruckert C."/>
        </authorList>
    </citation>
    <scope>NUCLEOTIDE SEQUENCE</scope>
    <source>
        <strain evidence="2">CGMCC 1.15343</strain>
    </source>
</reference>
<keyword evidence="3" id="KW-1185">Reference proteome</keyword>
<name>A0A916UGD4_9SPHI</name>